<keyword evidence="4 7" id="KW-0812">Transmembrane</keyword>
<evidence type="ECO:0000256" key="6">
    <source>
        <dbReference type="ARBA" id="ARBA00023136"/>
    </source>
</evidence>
<dbReference type="RefSeq" id="WP_145057240.1">
    <property type="nucleotide sequence ID" value="NZ_CP036433.1"/>
</dbReference>
<evidence type="ECO:0000256" key="2">
    <source>
        <dbReference type="ARBA" id="ARBA00005811"/>
    </source>
</evidence>
<dbReference type="PANTHER" id="PTHR30558">
    <property type="entry name" value="EXBD MEMBRANE COMPONENT OF PMF-DRIVEN MACROMOLECULE IMPORT SYSTEM"/>
    <property type="match status" value="1"/>
</dbReference>
<proteinExistence type="inferred from homology"/>
<keyword evidence="7" id="KW-0813">Transport</keyword>
<dbReference type="GO" id="GO:0005886">
    <property type="term" value="C:plasma membrane"/>
    <property type="evidence" value="ECO:0007669"/>
    <property type="project" value="UniProtKB-SubCell"/>
</dbReference>
<evidence type="ECO:0000256" key="4">
    <source>
        <dbReference type="ARBA" id="ARBA00022692"/>
    </source>
</evidence>
<dbReference type="OrthoDB" id="284492at2"/>
<dbReference type="Proteomes" id="UP000317648">
    <property type="component" value="Chromosome"/>
</dbReference>
<organism evidence="8 9">
    <name type="scientific">Lignipirellula cremea</name>
    <dbReference type="NCBI Taxonomy" id="2528010"/>
    <lineage>
        <taxon>Bacteria</taxon>
        <taxon>Pseudomonadati</taxon>
        <taxon>Planctomycetota</taxon>
        <taxon>Planctomycetia</taxon>
        <taxon>Pirellulales</taxon>
        <taxon>Pirellulaceae</taxon>
        <taxon>Lignipirellula</taxon>
    </lineage>
</organism>
<evidence type="ECO:0000313" key="9">
    <source>
        <dbReference type="Proteomes" id="UP000317648"/>
    </source>
</evidence>
<reference evidence="8 9" key="1">
    <citation type="submission" date="2019-02" db="EMBL/GenBank/DDBJ databases">
        <title>Deep-cultivation of Planctomycetes and their phenomic and genomic characterization uncovers novel biology.</title>
        <authorList>
            <person name="Wiegand S."/>
            <person name="Jogler M."/>
            <person name="Boedeker C."/>
            <person name="Pinto D."/>
            <person name="Vollmers J."/>
            <person name="Rivas-Marin E."/>
            <person name="Kohn T."/>
            <person name="Peeters S.H."/>
            <person name="Heuer A."/>
            <person name="Rast P."/>
            <person name="Oberbeckmann S."/>
            <person name="Bunk B."/>
            <person name="Jeske O."/>
            <person name="Meyerdierks A."/>
            <person name="Storesund J.E."/>
            <person name="Kallscheuer N."/>
            <person name="Luecker S."/>
            <person name="Lage O.M."/>
            <person name="Pohl T."/>
            <person name="Merkel B.J."/>
            <person name="Hornburger P."/>
            <person name="Mueller R.-W."/>
            <person name="Bruemmer F."/>
            <person name="Labrenz M."/>
            <person name="Spormann A.M."/>
            <person name="Op den Camp H."/>
            <person name="Overmann J."/>
            <person name="Amann R."/>
            <person name="Jetten M.S.M."/>
            <person name="Mascher T."/>
            <person name="Medema M.H."/>
            <person name="Devos D.P."/>
            <person name="Kaster A.-K."/>
            <person name="Ovreas L."/>
            <person name="Rohde M."/>
            <person name="Galperin M.Y."/>
            <person name="Jogler C."/>
        </authorList>
    </citation>
    <scope>NUCLEOTIDE SEQUENCE [LARGE SCALE GENOMIC DNA]</scope>
    <source>
        <strain evidence="8 9">Pla85_3_4</strain>
    </source>
</reference>
<comment type="subcellular location">
    <subcellularLocation>
        <location evidence="1">Cell membrane</location>
        <topology evidence="1">Single-pass membrane protein</topology>
    </subcellularLocation>
    <subcellularLocation>
        <location evidence="7">Cell membrane</location>
        <topology evidence="7">Single-pass type II membrane protein</topology>
    </subcellularLocation>
</comment>
<sequence>MRINKKSGSGVLEGDLTPMIDMTFQLIAFFMVLINFAQTEANDKVVLPQSVLAKPPSAVIENAITVHLGVDGTAVVSDQESEIDGLTPVMNREINSLRDQGLGPADANIIIRAHKDAPTGKVQKLILKCQSLGFEQFALRAENVRN</sequence>
<evidence type="ECO:0000256" key="7">
    <source>
        <dbReference type="RuleBase" id="RU003879"/>
    </source>
</evidence>
<gene>
    <name evidence="8" type="ORF">Pla8534_60500</name>
</gene>
<dbReference type="InterPro" id="IPR003400">
    <property type="entry name" value="ExbD"/>
</dbReference>
<keyword evidence="5" id="KW-1133">Transmembrane helix</keyword>
<dbReference type="GO" id="GO:0022857">
    <property type="term" value="F:transmembrane transporter activity"/>
    <property type="evidence" value="ECO:0007669"/>
    <property type="project" value="InterPro"/>
</dbReference>
<keyword evidence="6" id="KW-0472">Membrane</keyword>
<evidence type="ECO:0000256" key="1">
    <source>
        <dbReference type="ARBA" id="ARBA00004162"/>
    </source>
</evidence>
<dbReference type="EMBL" id="CP036433">
    <property type="protein sequence ID" value="QDU98189.1"/>
    <property type="molecule type" value="Genomic_DNA"/>
</dbReference>
<evidence type="ECO:0000256" key="3">
    <source>
        <dbReference type="ARBA" id="ARBA00022475"/>
    </source>
</evidence>
<keyword evidence="3" id="KW-1003">Cell membrane</keyword>
<evidence type="ECO:0000256" key="5">
    <source>
        <dbReference type="ARBA" id="ARBA00022989"/>
    </source>
</evidence>
<dbReference type="Pfam" id="PF02472">
    <property type="entry name" value="ExbD"/>
    <property type="match status" value="1"/>
</dbReference>
<dbReference type="AlphaFoldDB" id="A0A518E271"/>
<name>A0A518E271_9BACT</name>
<comment type="similarity">
    <text evidence="2 7">Belongs to the ExbD/TolR family.</text>
</comment>
<protein>
    <submittedName>
        <fullName evidence="8">Biopolymer transport protein ExbD/TolR</fullName>
    </submittedName>
</protein>
<evidence type="ECO:0000313" key="8">
    <source>
        <dbReference type="EMBL" id="QDU98189.1"/>
    </source>
</evidence>
<keyword evidence="7" id="KW-0653">Protein transport</keyword>
<dbReference type="KEGG" id="lcre:Pla8534_60500"/>
<keyword evidence="9" id="KW-1185">Reference proteome</keyword>
<accession>A0A518E271</accession>
<dbReference type="GO" id="GO:0015031">
    <property type="term" value="P:protein transport"/>
    <property type="evidence" value="ECO:0007669"/>
    <property type="project" value="UniProtKB-KW"/>
</dbReference>
<dbReference type="PANTHER" id="PTHR30558:SF3">
    <property type="entry name" value="BIOPOLYMER TRANSPORT PROTEIN EXBD-RELATED"/>
    <property type="match status" value="1"/>
</dbReference>